<evidence type="ECO:0000313" key="3">
    <source>
        <dbReference type="EMBL" id="KAF4365088.1"/>
    </source>
</evidence>
<dbReference type="Pfam" id="PF14392">
    <property type="entry name" value="zf-CCHC_4"/>
    <property type="match status" value="1"/>
</dbReference>
<gene>
    <name evidence="3" type="ORF">G4B88_018268</name>
</gene>
<dbReference type="EMBL" id="JAATIQ010000277">
    <property type="protein sequence ID" value="KAF4365088.1"/>
    <property type="molecule type" value="Genomic_DNA"/>
</dbReference>
<evidence type="ECO:0000259" key="2">
    <source>
        <dbReference type="PROSITE" id="PS50158"/>
    </source>
</evidence>
<reference evidence="3 4" key="1">
    <citation type="journal article" date="2020" name="bioRxiv">
        <title>Sequence and annotation of 42 cannabis genomes reveals extensive copy number variation in cannabinoid synthesis and pathogen resistance genes.</title>
        <authorList>
            <person name="Mckernan K.J."/>
            <person name="Helbert Y."/>
            <person name="Kane L.T."/>
            <person name="Ebling H."/>
            <person name="Zhang L."/>
            <person name="Liu B."/>
            <person name="Eaton Z."/>
            <person name="Mclaughlin S."/>
            <person name="Kingan S."/>
            <person name="Baybayan P."/>
            <person name="Concepcion G."/>
            <person name="Jordan M."/>
            <person name="Riva A."/>
            <person name="Barbazuk W."/>
            <person name="Harkins T."/>
        </authorList>
    </citation>
    <scope>NUCLEOTIDE SEQUENCE [LARGE SCALE GENOMIC DNA]</scope>
    <source>
        <strain evidence="4">cv. Jamaican Lion 4</strain>
        <tissue evidence="3">Leaf</tissue>
    </source>
</reference>
<keyword evidence="1" id="KW-0479">Metal-binding</keyword>
<dbReference type="PROSITE" id="PS50158">
    <property type="entry name" value="ZF_CCHC"/>
    <property type="match status" value="1"/>
</dbReference>
<dbReference type="InterPro" id="IPR001878">
    <property type="entry name" value="Znf_CCHC"/>
</dbReference>
<comment type="caution">
    <text evidence="3">The sequence shown here is derived from an EMBL/GenBank/DDBJ whole genome shotgun (WGS) entry which is preliminary data.</text>
</comment>
<dbReference type="Pfam" id="PF14111">
    <property type="entry name" value="DUF4283"/>
    <property type="match status" value="1"/>
</dbReference>
<keyword evidence="1" id="KW-0862">Zinc</keyword>
<dbReference type="InterPro" id="IPR040256">
    <property type="entry name" value="At4g02000-like"/>
</dbReference>
<dbReference type="AlphaFoldDB" id="A0A7J6F393"/>
<name>A0A7J6F393_CANSA</name>
<evidence type="ECO:0000256" key="1">
    <source>
        <dbReference type="PROSITE-ProRule" id="PRU00047"/>
    </source>
</evidence>
<dbReference type="Proteomes" id="UP000583929">
    <property type="component" value="Unassembled WGS sequence"/>
</dbReference>
<dbReference type="InterPro" id="IPR025558">
    <property type="entry name" value="DUF4283"/>
</dbReference>
<organism evidence="3 4">
    <name type="scientific">Cannabis sativa</name>
    <name type="common">Hemp</name>
    <name type="synonym">Marijuana</name>
    <dbReference type="NCBI Taxonomy" id="3483"/>
    <lineage>
        <taxon>Eukaryota</taxon>
        <taxon>Viridiplantae</taxon>
        <taxon>Streptophyta</taxon>
        <taxon>Embryophyta</taxon>
        <taxon>Tracheophyta</taxon>
        <taxon>Spermatophyta</taxon>
        <taxon>Magnoliopsida</taxon>
        <taxon>eudicotyledons</taxon>
        <taxon>Gunneridae</taxon>
        <taxon>Pentapetalae</taxon>
        <taxon>rosids</taxon>
        <taxon>fabids</taxon>
        <taxon>Rosales</taxon>
        <taxon>Cannabaceae</taxon>
        <taxon>Cannabis</taxon>
    </lineage>
</organism>
<keyword evidence="1" id="KW-0863">Zinc-finger</keyword>
<dbReference type="GO" id="GO:0008270">
    <property type="term" value="F:zinc ion binding"/>
    <property type="evidence" value="ECO:0007669"/>
    <property type="project" value="UniProtKB-KW"/>
</dbReference>
<dbReference type="PANTHER" id="PTHR31286:SF167">
    <property type="entry name" value="OS09G0268800 PROTEIN"/>
    <property type="match status" value="1"/>
</dbReference>
<keyword evidence="4" id="KW-1185">Reference proteome</keyword>
<dbReference type="PANTHER" id="PTHR31286">
    <property type="entry name" value="GLYCINE-RICH CELL WALL STRUCTURAL PROTEIN 1.8-LIKE"/>
    <property type="match status" value="1"/>
</dbReference>
<feature type="domain" description="CCHC-type" evidence="2">
    <location>
        <begin position="212"/>
        <end position="227"/>
    </location>
</feature>
<accession>A0A7J6F393</accession>
<dbReference type="GO" id="GO:0003676">
    <property type="term" value="F:nucleic acid binding"/>
    <property type="evidence" value="ECO:0007669"/>
    <property type="project" value="InterPro"/>
</dbReference>
<sequence length="484" mass="54601">MPDLAMEDLLDRTGKLRVEDEDGWEIDEEKESEVGKSCLLGRLCSNKNMNRNLIRTILGRIWGLAEVDWGVKIKKVTTEASFLIFSFKNESDLARIEKKSLWLLNNGVLILQKFSKLPTKWEEELKRFPLTGRVLNLPTKSITRNNMLRLASMAGEVIEIQKEEVTKITMNGFFWFKVWVSIDNPLCPGFLFPNSGAKIWLPFRYERLPYMCFSCGRIGHDFRSCEKHPVTFLDGNGSSSQAYGAWMKVEDKTMGLKERKAVTEEGRNWSADRVAGGDEFRKIPEVPNITNRNSGITTEGIKITDQIPNITNRNSSSAKGTEFSTIYSFDLNNLMGCFEVKRVEKDFEREGGSGLKRRAEFWEVLNKGEGLDNETGKRIHREGNSEIVDAGVPLAKDGGDWIDIPITMGKDLGGEASSQKGGRKRRVVAKKNKKLDPKLKAPIVVSNEDIAEIIPWTILIECLLGNPDSTMNKRGGKRKSVGRS</sequence>
<proteinExistence type="predicted"/>
<protein>
    <recommendedName>
        <fullName evidence="2">CCHC-type domain-containing protein</fullName>
    </recommendedName>
</protein>
<dbReference type="InterPro" id="IPR025836">
    <property type="entry name" value="Zn_knuckle_CX2CX4HX4C"/>
</dbReference>
<evidence type="ECO:0000313" key="4">
    <source>
        <dbReference type="Proteomes" id="UP000583929"/>
    </source>
</evidence>